<protein>
    <recommendedName>
        <fullName evidence="2">PF03932 family protein CutC</fullName>
    </recommendedName>
</protein>
<dbReference type="PANTHER" id="PTHR12598:SF0">
    <property type="entry name" value="COPPER HOMEOSTASIS PROTEIN CUTC HOMOLOG"/>
    <property type="match status" value="1"/>
</dbReference>
<evidence type="ECO:0000256" key="2">
    <source>
        <dbReference type="HAMAP-Rule" id="MF_00795"/>
    </source>
</evidence>
<accession>A0AAW4VWJ9</accession>
<dbReference type="PANTHER" id="PTHR12598">
    <property type="entry name" value="COPPER HOMEOSTASIS PROTEIN CUTC"/>
    <property type="match status" value="1"/>
</dbReference>
<dbReference type="Gene3D" id="3.20.20.380">
    <property type="entry name" value="Copper homeostasis (CutC) domain"/>
    <property type="match status" value="1"/>
</dbReference>
<evidence type="ECO:0000313" key="4">
    <source>
        <dbReference type="Proteomes" id="UP001298753"/>
    </source>
</evidence>
<evidence type="ECO:0000313" key="3">
    <source>
        <dbReference type="EMBL" id="MCC2177312.1"/>
    </source>
</evidence>
<dbReference type="Pfam" id="PF03932">
    <property type="entry name" value="CutC"/>
    <property type="match status" value="1"/>
</dbReference>
<sequence>MKPVLEVCTHSVESAVSAERGGAMRLELCANLMIGGTSPDEDLFRMVRERVSVPVRVLLRPRCGDFLYTESEFELLCRQVKRFAALGTDGIVIGVLTPEGDLDEERMAKLISLAGGCGVTLHRAFDVCRDPFAALETAKRLGVDTILTSGQQADCTAGADLLHALVAKAGEDVQILVGAGVNADVIRDLQPKTGANAFHLSAKRVENSRMQFRRENVPMGLPGLSEFSLWQCDENAVRAAREAFDACCGAGQEART</sequence>
<dbReference type="EMBL" id="JAJEPX010000028">
    <property type="protein sequence ID" value="MCC2177312.1"/>
    <property type="molecule type" value="Genomic_DNA"/>
</dbReference>
<dbReference type="Proteomes" id="UP001298753">
    <property type="component" value="Unassembled WGS sequence"/>
</dbReference>
<comment type="caution">
    <text evidence="2">Once thought to be involved in copper homeostasis, experiments in E.coli have shown this is not the case.</text>
</comment>
<reference evidence="3 4" key="1">
    <citation type="submission" date="2021-10" db="EMBL/GenBank/DDBJ databases">
        <title>Anaerobic single-cell dispensing facilitates the cultivation of human gut bacteria.</title>
        <authorList>
            <person name="Afrizal A."/>
        </authorList>
    </citation>
    <scope>NUCLEOTIDE SEQUENCE [LARGE SCALE GENOMIC DNA]</scope>
    <source>
        <strain evidence="3 4">CLA-AA-H270</strain>
    </source>
</reference>
<dbReference type="GeneID" id="98660872"/>
<comment type="caution">
    <text evidence="3">The sequence shown here is derived from an EMBL/GenBank/DDBJ whole genome shotgun (WGS) entry which is preliminary data.</text>
</comment>
<dbReference type="InterPro" id="IPR036822">
    <property type="entry name" value="CutC-like_dom_sf"/>
</dbReference>
<dbReference type="GO" id="GO:0005507">
    <property type="term" value="F:copper ion binding"/>
    <property type="evidence" value="ECO:0007669"/>
    <property type="project" value="TreeGrafter"/>
</dbReference>
<keyword evidence="4" id="KW-1185">Reference proteome</keyword>
<dbReference type="SUPFAM" id="SSF110395">
    <property type="entry name" value="CutC-like"/>
    <property type="match status" value="1"/>
</dbReference>
<proteinExistence type="inferred from homology"/>
<comment type="subcellular location">
    <subcellularLocation>
        <location evidence="2">Cytoplasm</location>
    </subcellularLocation>
</comment>
<dbReference type="InterPro" id="IPR005627">
    <property type="entry name" value="CutC-like"/>
</dbReference>
<evidence type="ECO:0000256" key="1">
    <source>
        <dbReference type="ARBA" id="ARBA00007768"/>
    </source>
</evidence>
<name>A0AAW4VWJ9_9FIRM</name>
<organism evidence="3 4">
    <name type="scientific">Agathobaculum butyriciproducens</name>
    <dbReference type="NCBI Taxonomy" id="1628085"/>
    <lineage>
        <taxon>Bacteria</taxon>
        <taxon>Bacillati</taxon>
        <taxon>Bacillota</taxon>
        <taxon>Clostridia</taxon>
        <taxon>Eubacteriales</taxon>
        <taxon>Butyricicoccaceae</taxon>
        <taxon>Agathobaculum</taxon>
    </lineage>
</organism>
<comment type="similarity">
    <text evidence="1 2">Belongs to the CutC family.</text>
</comment>
<dbReference type="HAMAP" id="MF_00795">
    <property type="entry name" value="CutC"/>
    <property type="match status" value="1"/>
</dbReference>
<gene>
    <name evidence="2" type="primary">cutC</name>
    <name evidence="3" type="ORF">LKD22_09285</name>
</gene>
<dbReference type="RefSeq" id="WP_227600913.1">
    <property type="nucleotide sequence ID" value="NZ_JAJEPX010000028.1"/>
</dbReference>
<dbReference type="GO" id="GO:0005737">
    <property type="term" value="C:cytoplasm"/>
    <property type="evidence" value="ECO:0007669"/>
    <property type="project" value="UniProtKB-SubCell"/>
</dbReference>
<keyword evidence="2" id="KW-0963">Cytoplasm</keyword>
<dbReference type="AlphaFoldDB" id="A0AAW4VWJ9"/>